<comment type="caution">
    <text evidence="4">The sequence shown here is derived from an EMBL/GenBank/DDBJ whole genome shotgun (WGS) entry which is preliminary data.</text>
</comment>
<dbReference type="PANTHER" id="PTHR36357">
    <property type="entry name" value="OS03G0148300 PROTEIN"/>
    <property type="match status" value="1"/>
</dbReference>
<dbReference type="PANTHER" id="PTHR36357:SF1">
    <property type="entry name" value="OS03G0148300 PROTEIN"/>
    <property type="match status" value="1"/>
</dbReference>
<name>A0A9D5CC84_9LILI</name>
<dbReference type="EMBL" id="JAGGNH010000006">
    <property type="protein sequence ID" value="KAJ0970269.1"/>
    <property type="molecule type" value="Genomic_DNA"/>
</dbReference>
<evidence type="ECO:0000313" key="5">
    <source>
        <dbReference type="Proteomes" id="UP001085076"/>
    </source>
</evidence>
<feature type="transmembrane region" description="Helical" evidence="2">
    <location>
        <begin position="367"/>
        <end position="400"/>
    </location>
</feature>
<dbReference type="OrthoDB" id="75833at2759"/>
<accession>A0A9D5CC84</accession>
<dbReference type="Proteomes" id="UP001085076">
    <property type="component" value="Miscellaneous, Linkage group lg06"/>
</dbReference>
<protein>
    <submittedName>
        <fullName evidence="4">Uncharacterized protein</fullName>
    </submittedName>
</protein>
<reference evidence="4" key="2">
    <citation type="journal article" date="2022" name="Hortic Res">
        <title>The genome of Dioscorea zingiberensis sheds light on the biosynthesis, origin and evolution of the medicinally important diosgenin saponins.</title>
        <authorList>
            <person name="Li Y."/>
            <person name="Tan C."/>
            <person name="Li Z."/>
            <person name="Guo J."/>
            <person name="Li S."/>
            <person name="Chen X."/>
            <person name="Wang C."/>
            <person name="Dai X."/>
            <person name="Yang H."/>
            <person name="Song W."/>
            <person name="Hou L."/>
            <person name="Xu J."/>
            <person name="Tong Z."/>
            <person name="Xu A."/>
            <person name="Yuan X."/>
            <person name="Wang W."/>
            <person name="Yang Q."/>
            <person name="Chen L."/>
            <person name="Sun Z."/>
            <person name="Wang K."/>
            <person name="Pan B."/>
            <person name="Chen J."/>
            <person name="Bao Y."/>
            <person name="Liu F."/>
            <person name="Qi X."/>
            <person name="Gang D.R."/>
            <person name="Wen J."/>
            <person name="Li J."/>
        </authorList>
    </citation>
    <scope>NUCLEOTIDE SEQUENCE</scope>
    <source>
        <strain evidence="4">Dzin_1.0</strain>
    </source>
</reference>
<dbReference type="GO" id="GO:0006457">
    <property type="term" value="P:protein folding"/>
    <property type="evidence" value="ECO:0007669"/>
    <property type="project" value="InterPro"/>
</dbReference>
<keyword evidence="2" id="KW-0812">Transmembrane</keyword>
<keyword evidence="2" id="KW-1133">Transmembrane helix</keyword>
<gene>
    <name evidence="4" type="ORF">J5N97_023146</name>
</gene>
<dbReference type="InterPro" id="IPR019330">
    <property type="entry name" value="MESD"/>
</dbReference>
<keyword evidence="2" id="KW-0472">Membrane</keyword>
<organism evidence="4 5">
    <name type="scientific">Dioscorea zingiberensis</name>
    <dbReference type="NCBI Taxonomy" id="325984"/>
    <lineage>
        <taxon>Eukaryota</taxon>
        <taxon>Viridiplantae</taxon>
        <taxon>Streptophyta</taxon>
        <taxon>Embryophyta</taxon>
        <taxon>Tracheophyta</taxon>
        <taxon>Spermatophyta</taxon>
        <taxon>Magnoliopsida</taxon>
        <taxon>Liliopsida</taxon>
        <taxon>Dioscoreales</taxon>
        <taxon>Dioscoreaceae</taxon>
        <taxon>Dioscorea</taxon>
    </lineage>
</organism>
<proteinExistence type="predicted"/>
<feature type="signal peptide" evidence="3">
    <location>
        <begin position="1"/>
        <end position="31"/>
    </location>
</feature>
<reference evidence="4" key="1">
    <citation type="submission" date="2021-03" db="EMBL/GenBank/DDBJ databases">
        <authorList>
            <person name="Li Z."/>
            <person name="Yang C."/>
        </authorList>
    </citation>
    <scope>NUCLEOTIDE SEQUENCE</scope>
    <source>
        <strain evidence="4">Dzin_1.0</strain>
        <tissue evidence="4">Leaf</tissue>
    </source>
</reference>
<dbReference type="AlphaFoldDB" id="A0A9D5CC84"/>
<feature type="chain" id="PRO_5038932212" evidence="3">
    <location>
        <begin position="32"/>
        <end position="517"/>
    </location>
</feature>
<evidence type="ECO:0000256" key="3">
    <source>
        <dbReference type="SAM" id="SignalP"/>
    </source>
</evidence>
<keyword evidence="5" id="KW-1185">Reference proteome</keyword>
<evidence type="ECO:0000256" key="2">
    <source>
        <dbReference type="SAM" id="Phobius"/>
    </source>
</evidence>
<dbReference type="Gene3D" id="3.30.70.260">
    <property type="match status" value="1"/>
</dbReference>
<sequence>MASEQRANGARFLSLSLLLLLLFVSIEITEAKRRVSIPDELDDVVDEEEEEDEDWKQWGQTKNTGDEELKSSQPPIDFSKMSPEEIQAEISRSQTGPSFGFVKLRLGVTRSREDVPLIAMKWSKIVRTGSIEAKFMAVDQNTIMFTMEKGQDTEELKEFILSQPEAYEMKIGNQFHRRPGDPPLDEVKWMERVKITKIDTSVPFTDIVVPPTIPTSSTSSNLREEYANAFRTDSYLHFFSHVLSLSPSSHLLSSSLLSPDQPTATHLLSLHLHPHHHHHHHLLLSSFFSDTSNASLLCSLLLSNLHSLRLSYLSLTSSSTPQPPLPNLSTPLFPIIQESISNLLTTLESKTKQTKSKLRLISRLKKAAALLLIAITASASVIGVYITLHAFLAVIIALPLQSFFPRPRWLRRALAQLDAASRGAYILNRDLDTVSRLVDRLQDEVEHMMGLLRLCLEMAGDRRRMTPEVVRQLRMCDASFNQQLDELQEHLYLCFMTINKARSLVIKELSPNFSLSD</sequence>
<feature type="compositionally biased region" description="Acidic residues" evidence="1">
    <location>
        <begin position="44"/>
        <end position="54"/>
    </location>
</feature>
<dbReference type="Pfam" id="PF10185">
    <property type="entry name" value="Mesd"/>
    <property type="match status" value="1"/>
</dbReference>
<evidence type="ECO:0000256" key="1">
    <source>
        <dbReference type="SAM" id="MobiDB-lite"/>
    </source>
</evidence>
<keyword evidence="3" id="KW-0732">Signal</keyword>
<evidence type="ECO:0000313" key="4">
    <source>
        <dbReference type="EMBL" id="KAJ0970269.1"/>
    </source>
</evidence>
<feature type="region of interest" description="Disordered" evidence="1">
    <location>
        <begin position="44"/>
        <end position="79"/>
    </location>
</feature>